<dbReference type="WBParaSite" id="PDA_v2.g22071.t1">
    <property type="protein sequence ID" value="PDA_v2.g22071.t1"/>
    <property type="gene ID" value="PDA_v2.g22071"/>
</dbReference>
<dbReference type="AlphaFoldDB" id="A0A914PUY1"/>
<proteinExistence type="predicted"/>
<dbReference type="InterPro" id="IPR016024">
    <property type="entry name" value="ARM-type_fold"/>
</dbReference>
<name>A0A914PUY1_9BILA</name>
<dbReference type="Proteomes" id="UP000887578">
    <property type="component" value="Unplaced"/>
</dbReference>
<reference evidence="2" key="1">
    <citation type="submission" date="2022-11" db="UniProtKB">
        <authorList>
            <consortium name="WormBaseParasite"/>
        </authorList>
    </citation>
    <scope>IDENTIFICATION</scope>
</reference>
<sequence>MDAIIGKLSAHPDANKGVSNLLELCTLAKGLRERDDMPGFEKRKRCLTLFEAAVGSGKPKLAHIGIEGFQLLLRDSVFNSDSDSSKDEQRTAVQTLSHLSALPTWDKTIQCQAVTVIVQLISNTEVKLLLSDLYAAIQLCANTYKNSDDQSVKLAVRAALTQLLNSFCINRYSNVAPESQDEIVVFMDMTALIKELLTRIDSGQQSSADELQLGLDALYSTVSVQPPHFYKHQPLLNVFT</sequence>
<evidence type="ECO:0000313" key="2">
    <source>
        <dbReference type="WBParaSite" id="PDA_v2.g22071.t1"/>
    </source>
</evidence>
<accession>A0A914PUY1</accession>
<evidence type="ECO:0000313" key="1">
    <source>
        <dbReference type="Proteomes" id="UP000887578"/>
    </source>
</evidence>
<organism evidence="1 2">
    <name type="scientific">Panagrolaimus davidi</name>
    <dbReference type="NCBI Taxonomy" id="227884"/>
    <lineage>
        <taxon>Eukaryota</taxon>
        <taxon>Metazoa</taxon>
        <taxon>Ecdysozoa</taxon>
        <taxon>Nematoda</taxon>
        <taxon>Chromadorea</taxon>
        <taxon>Rhabditida</taxon>
        <taxon>Tylenchina</taxon>
        <taxon>Panagrolaimomorpha</taxon>
        <taxon>Panagrolaimoidea</taxon>
        <taxon>Panagrolaimidae</taxon>
        <taxon>Panagrolaimus</taxon>
    </lineage>
</organism>
<dbReference type="SUPFAM" id="SSF48371">
    <property type="entry name" value="ARM repeat"/>
    <property type="match status" value="1"/>
</dbReference>
<protein>
    <submittedName>
        <fullName evidence="2">Uncharacterized protein</fullName>
    </submittedName>
</protein>
<keyword evidence="1" id="KW-1185">Reference proteome</keyword>